<name>A0A2I2ZTC5_GORGO</name>
<dbReference type="GO" id="GO:0043248">
    <property type="term" value="P:proteasome assembly"/>
    <property type="evidence" value="ECO:0007669"/>
    <property type="project" value="InterPro"/>
</dbReference>
<dbReference type="Ensembl" id="ENSGGOT00000050539.1">
    <property type="protein sequence ID" value="ENSGGOP00000050479.1"/>
    <property type="gene ID" value="ENSGGOG00000005709.3"/>
</dbReference>
<evidence type="ECO:0000313" key="1">
    <source>
        <dbReference type="Ensembl" id="ENSGGOP00000050479.1"/>
    </source>
</evidence>
<dbReference type="InterPro" id="IPR019538">
    <property type="entry name" value="PSMD5"/>
</dbReference>
<dbReference type="EMBL" id="CABD030066151">
    <property type="status" value="NOT_ANNOTATED_CDS"/>
    <property type="molecule type" value="Genomic_DNA"/>
</dbReference>
<dbReference type="Pfam" id="PF10508">
    <property type="entry name" value="Proteasom_PSMB"/>
    <property type="match status" value="1"/>
</dbReference>
<sequence>MAAQALALLREVARLEAPLEELRALHSVLQAVPLNELRQQAAELRLGPLFSLLNENHRLEELLKILMLLLRF</sequence>
<reference evidence="1" key="4">
    <citation type="submission" date="2025-09" db="UniProtKB">
        <authorList>
            <consortium name="Ensembl"/>
        </authorList>
    </citation>
    <scope>IDENTIFICATION</scope>
</reference>
<reference evidence="2" key="1">
    <citation type="submission" date="2011-05" db="EMBL/GenBank/DDBJ databases">
        <title>Insights into the evolution of the great apes provided by the gorilla genome.</title>
        <authorList>
            <person name="Scally A."/>
        </authorList>
    </citation>
    <scope>NUCLEOTIDE SEQUENCE [LARGE SCALE GENOMIC DNA]</scope>
</reference>
<gene>
    <name evidence="1" type="primary">PSMD5</name>
</gene>
<dbReference type="GeneTree" id="ENSGT00390000013040"/>
<dbReference type="AlphaFoldDB" id="A0A2I2ZTC5"/>
<keyword evidence="2" id="KW-1185">Reference proteome</keyword>
<reference evidence="1" key="3">
    <citation type="submission" date="2025-08" db="UniProtKB">
        <authorList>
            <consortium name="Ensembl"/>
        </authorList>
    </citation>
    <scope>IDENTIFICATION</scope>
</reference>
<accession>A0A2I2ZTC5</accession>
<reference evidence="1 2" key="2">
    <citation type="journal article" date="2012" name="Nature">
        <title>Insights into hominid evolution from the gorilla genome sequence.</title>
        <authorList>
            <person name="Scally A."/>
            <person name="Dutheil J.Y."/>
            <person name="Hillier L.W."/>
            <person name="Jordan G.E."/>
            <person name="Goodhead I."/>
            <person name="Herrero J."/>
            <person name="Hobolth A."/>
            <person name="Lappalainen T."/>
            <person name="Mailund T."/>
            <person name="Marques-Bonet T."/>
            <person name="McCarthy S."/>
            <person name="Montgomery S.H."/>
            <person name="Schwalie P.C."/>
            <person name="Tang Y.A."/>
            <person name="Ward M.C."/>
            <person name="Xue Y."/>
            <person name="Yngvadottir B."/>
            <person name="Alkan C."/>
            <person name="Andersen L.N."/>
            <person name="Ayub Q."/>
            <person name="Ball E.V."/>
            <person name="Beal K."/>
            <person name="Bradley B.J."/>
            <person name="Chen Y."/>
            <person name="Clee C.M."/>
            <person name="Fitzgerald S."/>
            <person name="Graves T.A."/>
            <person name="Gu Y."/>
            <person name="Heath P."/>
            <person name="Heger A."/>
            <person name="Karakoc E."/>
            <person name="Kolb-Kokocinski A."/>
            <person name="Laird G.K."/>
            <person name="Lunter G."/>
            <person name="Meader S."/>
            <person name="Mort M."/>
            <person name="Mullikin J.C."/>
            <person name="Munch K."/>
            <person name="O'Connor T.D."/>
            <person name="Phillips A.D."/>
            <person name="Prado-Martinez J."/>
            <person name="Rogers A.S."/>
            <person name="Sajjadian S."/>
            <person name="Schmidt D."/>
            <person name="Shaw K."/>
            <person name="Simpson J.T."/>
            <person name="Stenson P.D."/>
            <person name="Turner D.J."/>
            <person name="Vigilant L."/>
            <person name="Vilella A.J."/>
            <person name="Whitener W."/>
            <person name="Zhu B."/>
            <person name="Cooper D.N."/>
            <person name="de Jong P."/>
            <person name="Dermitzakis E.T."/>
            <person name="Eichler E.E."/>
            <person name="Flicek P."/>
            <person name="Goldman N."/>
            <person name="Mundy N.I."/>
            <person name="Ning Z."/>
            <person name="Odom D.T."/>
            <person name="Ponting C.P."/>
            <person name="Quail M.A."/>
            <person name="Ryder O.A."/>
            <person name="Searle S.M."/>
            <person name="Warren W.C."/>
            <person name="Wilson R.K."/>
            <person name="Schierup M.H."/>
            <person name="Rogers J."/>
            <person name="Tyler-Smith C."/>
            <person name="Durbin R."/>
        </authorList>
    </citation>
    <scope>NUCLEOTIDE SEQUENCE [LARGE SCALE GENOMIC DNA]</scope>
</reference>
<proteinExistence type="predicted"/>
<dbReference type="Proteomes" id="UP000001519">
    <property type="component" value="Chromosome 9"/>
</dbReference>
<dbReference type="EMBL" id="CABD030066150">
    <property type="status" value="NOT_ANNOTATED_CDS"/>
    <property type="molecule type" value="Genomic_DNA"/>
</dbReference>
<protein>
    <submittedName>
        <fullName evidence="1">Proteasome 26S subunit, non-ATPase 5</fullName>
    </submittedName>
</protein>
<dbReference type="Bgee" id="ENSGGOG00000005709">
    <property type="expression patterns" value="Expressed in prefrontal cortex and 5 other cell types or tissues"/>
</dbReference>
<organism evidence="1 2">
    <name type="scientific">Gorilla gorilla gorilla</name>
    <name type="common">Western lowland gorilla</name>
    <dbReference type="NCBI Taxonomy" id="9595"/>
    <lineage>
        <taxon>Eukaryota</taxon>
        <taxon>Metazoa</taxon>
        <taxon>Chordata</taxon>
        <taxon>Craniata</taxon>
        <taxon>Vertebrata</taxon>
        <taxon>Euteleostomi</taxon>
        <taxon>Mammalia</taxon>
        <taxon>Eutheria</taxon>
        <taxon>Euarchontoglires</taxon>
        <taxon>Primates</taxon>
        <taxon>Haplorrhini</taxon>
        <taxon>Catarrhini</taxon>
        <taxon>Hominidae</taxon>
        <taxon>Gorilla</taxon>
    </lineage>
</organism>
<dbReference type="EMBL" id="CABD030066149">
    <property type="status" value="NOT_ANNOTATED_CDS"/>
    <property type="molecule type" value="Genomic_DNA"/>
</dbReference>
<evidence type="ECO:0000313" key="2">
    <source>
        <dbReference type="Proteomes" id="UP000001519"/>
    </source>
</evidence>